<dbReference type="VEuPathDB" id="FungiDB:F4678DRAFT_462350"/>
<evidence type="ECO:0000256" key="1">
    <source>
        <dbReference type="SAM" id="MobiDB-lite"/>
    </source>
</evidence>
<feature type="compositionally biased region" description="Polar residues" evidence="1">
    <location>
        <begin position="509"/>
        <end position="524"/>
    </location>
</feature>
<dbReference type="AlphaFoldDB" id="A0A9W8TPA2"/>
<dbReference type="EMBL" id="JANPWZ010000594">
    <property type="protein sequence ID" value="KAJ3574697.1"/>
    <property type="molecule type" value="Genomic_DNA"/>
</dbReference>
<feature type="compositionally biased region" description="Basic and acidic residues" evidence="1">
    <location>
        <begin position="245"/>
        <end position="262"/>
    </location>
</feature>
<feature type="region of interest" description="Disordered" evidence="1">
    <location>
        <begin position="239"/>
        <end position="349"/>
    </location>
</feature>
<comment type="caution">
    <text evidence="2">The sequence shown here is derived from an EMBL/GenBank/DDBJ whole genome shotgun (WGS) entry which is preliminary data.</text>
</comment>
<sequence>MNYFFDGNGLSREQLQAKAEAAEMTGQFDGDSSNREKAPSKPPKASEGDSCDWRGDAPSPELDDLAHSHDTKNKRAPAPVDACDWRGDKPESQEDDLDQKCKVEKQAKTSGRHDQPVEQADDIQMPIPRLPKVDELPEMLRRSEDNENLAQKPETKQSVEPPARNKGKSERAKRPKKLKAPAEAIGEQSSKSAEGKEDENESPSRDKTYSPWIESLNQMPPSVIEKVESGIKHTIEGAISILTPRAEEKQQSPEPIGEERVKGTTALAPESAAPLPAEMLVPSPTLPPIEELPQDDRLSKKQERERKRAERRARHEAKRNARRQKKEERKEQRRAAKKKKLDEKKSKKAAKRGELPIFLIQGLRPGKTPHHPDCEICKKPAVSEANNRKENSECPACDIKAERQSTQEFLKTANVDLGNLPFVDDGDAILALLRDILRIYRPVGTMSSDVAKEGGKNDVDEDLVKHMCLHVRSFIIGRRKTDVPGHKCNSKCQHSGVGRHGLDGIRDSPPSSDGGQNPLNLTPRSGSSSNSDPSEALRRVRTTYENRYCPEHHPATRYRSLSPHAGTPVPRARTAAAYEPEMPYYPMPSPFDSGHHTGYNVYLHLHPWPSYCQYYSGPPRHSVPLFPRPVPSFWKEQPFDQEAVPPTTSFAETIPSASDLETPRISRDYHLRSRSGSV</sequence>
<feature type="region of interest" description="Disordered" evidence="1">
    <location>
        <begin position="482"/>
        <end position="537"/>
    </location>
</feature>
<proteinExistence type="predicted"/>
<dbReference type="Proteomes" id="UP001148614">
    <property type="component" value="Unassembled WGS sequence"/>
</dbReference>
<feature type="compositionally biased region" description="Basic residues" evidence="1">
    <location>
        <begin position="309"/>
        <end position="324"/>
    </location>
</feature>
<feature type="compositionally biased region" description="Basic and acidic residues" evidence="1">
    <location>
        <begin position="64"/>
        <end position="73"/>
    </location>
</feature>
<feature type="compositionally biased region" description="Basic and acidic residues" evidence="1">
    <location>
        <begin position="32"/>
        <end position="55"/>
    </location>
</feature>
<evidence type="ECO:0000313" key="3">
    <source>
        <dbReference type="Proteomes" id="UP001148614"/>
    </source>
</evidence>
<protein>
    <submittedName>
        <fullName evidence="2">Uncharacterized protein</fullName>
    </submittedName>
</protein>
<accession>A0A9W8TPA2</accession>
<feature type="compositionally biased region" description="Low complexity" evidence="1">
    <location>
        <begin position="266"/>
        <end position="278"/>
    </location>
</feature>
<name>A0A9W8TPA2_9PEZI</name>
<feature type="compositionally biased region" description="Basic and acidic residues" evidence="1">
    <location>
        <begin position="83"/>
        <end position="116"/>
    </location>
</feature>
<feature type="region of interest" description="Disordered" evidence="1">
    <location>
        <begin position="16"/>
        <end position="216"/>
    </location>
</feature>
<feature type="compositionally biased region" description="Basic and acidic residues" evidence="1">
    <location>
        <begin position="325"/>
        <end position="345"/>
    </location>
</feature>
<feature type="compositionally biased region" description="Basic and acidic residues" evidence="1">
    <location>
        <begin position="294"/>
        <end position="308"/>
    </location>
</feature>
<keyword evidence="3" id="KW-1185">Reference proteome</keyword>
<gene>
    <name evidence="2" type="ORF">NPX13_g4289</name>
</gene>
<organism evidence="2 3">
    <name type="scientific">Xylaria arbuscula</name>
    <dbReference type="NCBI Taxonomy" id="114810"/>
    <lineage>
        <taxon>Eukaryota</taxon>
        <taxon>Fungi</taxon>
        <taxon>Dikarya</taxon>
        <taxon>Ascomycota</taxon>
        <taxon>Pezizomycotina</taxon>
        <taxon>Sordariomycetes</taxon>
        <taxon>Xylariomycetidae</taxon>
        <taxon>Xylariales</taxon>
        <taxon>Xylariaceae</taxon>
        <taxon>Xylaria</taxon>
    </lineage>
</organism>
<reference evidence="2" key="1">
    <citation type="submission" date="2022-07" db="EMBL/GenBank/DDBJ databases">
        <title>Genome Sequence of Xylaria arbuscula.</title>
        <authorList>
            <person name="Buettner E."/>
        </authorList>
    </citation>
    <scope>NUCLEOTIDE SEQUENCE</scope>
    <source>
        <strain evidence="2">VT107</strain>
    </source>
</reference>
<evidence type="ECO:0000313" key="2">
    <source>
        <dbReference type="EMBL" id="KAJ3574697.1"/>
    </source>
</evidence>
<feature type="compositionally biased region" description="Low complexity" evidence="1">
    <location>
        <begin position="525"/>
        <end position="534"/>
    </location>
</feature>
<feature type="compositionally biased region" description="Basic and acidic residues" evidence="1">
    <location>
        <begin position="131"/>
        <end position="145"/>
    </location>
</feature>